<comment type="similarity">
    <text evidence="1">Belongs to the UPF0065 (bug) family.</text>
</comment>
<evidence type="ECO:0000313" key="4">
    <source>
        <dbReference type="Proteomes" id="UP001169027"/>
    </source>
</evidence>
<dbReference type="InterPro" id="IPR005064">
    <property type="entry name" value="BUG"/>
</dbReference>
<name>A0ABT8SEA4_9BURK</name>
<sequence length="335" mass="34890">MTPRNRRYFLSSLRAACLACVAGMASICVPTTAGAADEPWPSRPIRFVVPFAAGGATDAMARLLAQRMATVWKQPVIVDNRPGAGTVLGTDIDAKAPADGTTFGIVVSAHEINPSLRPNLPYDTLKDFAAVSELGVQHMVIAANPSFPADNLAQLIELAKKQPGKISYASSGSGTALHLGMELLKTRAGIDILHVPYKGGAPAQQNVIGGQVPLLVDIYHSSSPFIKAGKLKAIALFSPQRPKSVPGIPTIAETVPSVSAVSVLGVVAPAATPRAIVAKASADMAAVIRSPDFVEHLQSMGVEAVGSTPEQFEAVIRADIEKWAPVVKSSGALPD</sequence>
<dbReference type="Gene3D" id="3.40.190.10">
    <property type="entry name" value="Periplasmic binding protein-like II"/>
    <property type="match status" value="1"/>
</dbReference>
<dbReference type="Pfam" id="PF03401">
    <property type="entry name" value="TctC"/>
    <property type="match status" value="1"/>
</dbReference>
<dbReference type="PANTHER" id="PTHR42928:SF5">
    <property type="entry name" value="BLR1237 PROTEIN"/>
    <property type="match status" value="1"/>
</dbReference>
<dbReference type="Gene3D" id="3.40.190.150">
    <property type="entry name" value="Bordetella uptake gene, domain 1"/>
    <property type="match status" value="1"/>
</dbReference>
<evidence type="ECO:0000256" key="1">
    <source>
        <dbReference type="ARBA" id="ARBA00006987"/>
    </source>
</evidence>
<reference evidence="3" key="1">
    <citation type="submission" date="2023-06" db="EMBL/GenBank/DDBJ databases">
        <authorList>
            <person name="Jiang Y."/>
            <person name="Liu Q."/>
        </authorList>
    </citation>
    <scope>NUCLEOTIDE SEQUENCE</scope>
    <source>
        <strain evidence="3">CGMCC 1.12090</strain>
    </source>
</reference>
<feature type="chain" id="PRO_5046981711" evidence="2">
    <location>
        <begin position="36"/>
        <end position="335"/>
    </location>
</feature>
<dbReference type="PROSITE" id="PS51318">
    <property type="entry name" value="TAT"/>
    <property type="match status" value="1"/>
</dbReference>
<evidence type="ECO:0000313" key="3">
    <source>
        <dbReference type="EMBL" id="MDO1537110.1"/>
    </source>
</evidence>
<organism evidence="3 4">
    <name type="scientific">Variovorax ginsengisoli</name>
    <dbReference type="NCBI Taxonomy" id="363844"/>
    <lineage>
        <taxon>Bacteria</taxon>
        <taxon>Pseudomonadati</taxon>
        <taxon>Pseudomonadota</taxon>
        <taxon>Betaproteobacteria</taxon>
        <taxon>Burkholderiales</taxon>
        <taxon>Comamonadaceae</taxon>
        <taxon>Variovorax</taxon>
    </lineage>
</organism>
<dbReference type="Proteomes" id="UP001169027">
    <property type="component" value="Unassembled WGS sequence"/>
</dbReference>
<dbReference type="RefSeq" id="WP_301815384.1">
    <property type="nucleotide sequence ID" value="NZ_JAUJZH010000035.1"/>
</dbReference>
<dbReference type="PIRSF" id="PIRSF017082">
    <property type="entry name" value="YflP"/>
    <property type="match status" value="1"/>
</dbReference>
<comment type="caution">
    <text evidence="3">The sequence shown here is derived from an EMBL/GenBank/DDBJ whole genome shotgun (WGS) entry which is preliminary data.</text>
</comment>
<keyword evidence="4" id="KW-1185">Reference proteome</keyword>
<dbReference type="InterPro" id="IPR006311">
    <property type="entry name" value="TAT_signal"/>
</dbReference>
<dbReference type="InterPro" id="IPR042100">
    <property type="entry name" value="Bug_dom1"/>
</dbReference>
<accession>A0ABT8SEA4</accession>
<keyword evidence="2" id="KW-0732">Signal</keyword>
<dbReference type="SUPFAM" id="SSF53850">
    <property type="entry name" value="Periplasmic binding protein-like II"/>
    <property type="match status" value="1"/>
</dbReference>
<feature type="signal peptide" evidence="2">
    <location>
        <begin position="1"/>
        <end position="35"/>
    </location>
</feature>
<evidence type="ECO:0000256" key="2">
    <source>
        <dbReference type="SAM" id="SignalP"/>
    </source>
</evidence>
<proteinExistence type="inferred from homology"/>
<gene>
    <name evidence="3" type="ORF">Q2T77_33075</name>
</gene>
<protein>
    <submittedName>
        <fullName evidence="3">Tripartite tricarboxylate transporter substrate binding protein</fullName>
    </submittedName>
</protein>
<dbReference type="EMBL" id="JAUKVY010000035">
    <property type="protein sequence ID" value="MDO1537110.1"/>
    <property type="molecule type" value="Genomic_DNA"/>
</dbReference>
<dbReference type="CDD" id="cd13578">
    <property type="entry name" value="PBP2_Bug27"/>
    <property type="match status" value="1"/>
</dbReference>
<dbReference type="PANTHER" id="PTHR42928">
    <property type="entry name" value="TRICARBOXYLATE-BINDING PROTEIN"/>
    <property type="match status" value="1"/>
</dbReference>